<dbReference type="EMBL" id="CAFZ01000346">
    <property type="protein sequence ID" value="CCA74717.1"/>
    <property type="molecule type" value="Genomic_DNA"/>
</dbReference>
<evidence type="ECO:0000313" key="9">
    <source>
        <dbReference type="EMBL" id="CCA74717.1"/>
    </source>
</evidence>
<feature type="domain" description="PCI" evidence="8">
    <location>
        <begin position="198"/>
        <end position="359"/>
    </location>
</feature>
<dbReference type="GO" id="GO:0008180">
    <property type="term" value="C:COP9 signalosome"/>
    <property type="evidence" value="ECO:0007669"/>
    <property type="project" value="UniProtKB-KW"/>
</dbReference>
<keyword evidence="7" id="KW-0539">Nucleus</keyword>
<dbReference type="OrthoDB" id="29061at2759"/>
<dbReference type="PANTHER" id="PTHR10758">
    <property type="entry name" value="26S PROTEASOME NON-ATPASE REGULATORY SUBUNIT 3/COP9 SIGNALOSOME COMPLEX SUBUNIT 3"/>
    <property type="match status" value="1"/>
</dbReference>
<dbReference type="GO" id="GO:0005737">
    <property type="term" value="C:cytoplasm"/>
    <property type="evidence" value="ECO:0007669"/>
    <property type="project" value="UniProtKB-SubCell"/>
</dbReference>
<name>G4TTS4_SERID</name>
<organism evidence="9 10">
    <name type="scientific">Serendipita indica (strain DSM 11827)</name>
    <name type="common">Root endophyte fungus</name>
    <name type="synonym">Piriformospora indica</name>
    <dbReference type="NCBI Taxonomy" id="1109443"/>
    <lineage>
        <taxon>Eukaryota</taxon>
        <taxon>Fungi</taxon>
        <taxon>Dikarya</taxon>
        <taxon>Basidiomycota</taxon>
        <taxon>Agaricomycotina</taxon>
        <taxon>Agaricomycetes</taxon>
        <taxon>Sebacinales</taxon>
        <taxon>Serendipitaceae</taxon>
        <taxon>Serendipita</taxon>
    </lineage>
</organism>
<protein>
    <recommendedName>
        <fullName evidence="4">COP9 signalosome complex subunit 3</fullName>
    </recommendedName>
</protein>
<dbReference type="GO" id="GO:0006511">
    <property type="term" value="P:ubiquitin-dependent protein catabolic process"/>
    <property type="evidence" value="ECO:0007669"/>
    <property type="project" value="TreeGrafter"/>
</dbReference>
<evidence type="ECO:0000256" key="3">
    <source>
        <dbReference type="ARBA" id="ARBA00007084"/>
    </source>
</evidence>
<reference evidence="9 10" key="1">
    <citation type="journal article" date="2011" name="PLoS Pathog.">
        <title>Endophytic Life Strategies Decoded by Genome and Transcriptome Analyses of the Mutualistic Root Symbiont Piriformospora indica.</title>
        <authorList>
            <person name="Zuccaro A."/>
            <person name="Lahrmann U."/>
            <person name="Guldener U."/>
            <person name="Langen G."/>
            <person name="Pfiffi S."/>
            <person name="Biedenkopf D."/>
            <person name="Wong P."/>
            <person name="Samans B."/>
            <person name="Grimm C."/>
            <person name="Basiewicz M."/>
            <person name="Murat C."/>
            <person name="Martin F."/>
            <person name="Kogel K.H."/>
        </authorList>
    </citation>
    <scope>NUCLEOTIDE SEQUENCE [LARGE SCALE GENOMIC DNA]</scope>
    <source>
        <strain evidence="9 10">DSM 11827</strain>
    </source>
</reference>
<evidence type="ECO:0000256" key="5">
    <source>
        <dbReference type="ARBA" id="ARBA00022490"/>
    </source>
</evidence>
<evidence type="ECO:0000256" key="6">
    <source>
        <dbReference type="ARBA" id="ARBA00022790"/>
    </source>
</evidence>
<sequence length="428" mass="47546">MNLSTLEDVVTAATTVNDPVALASALKAFLKRDIAEHLLASSLPNDVDPLTVLNPTANTLGYLYILTARLDHAGAGLALLPQIVAFCEGCTPGPLAFVPERVNIFASKLIKQQNIVEVLPALATFVQRYPWNRDIFTATHTVLLHACVMTRNYHVALPVLAHPVSQVDKGIYPFNYIDNLLYHYYAGFIFISLRRWAEAEEYLEMVVAAPITTTPSAIQVEAMKKLALVHLIRHGTLKPMPRYVPQLFTKMIRQSPYGQLIKAYPAGNLVQIIEKETKAFLQDYNLGLVREVLENAPRWKLRTLTKTYLTLSLAEIGKEIGMEDASALRRLVEDMIKVGEITATLDKDTLTFIDEKPIFSPADVEKALAEAQMQCKRLAALDQQIGRSKEFLQKALKDRDTGGGMAWAGHGADESDLMWAEELGGDFV</sequence>
<dbReference type="InParanoid" id="G4TTS4"/>
<accession>G4TTS4</accession>
<keyword evidence="10" id="KW-1185">Reference proteome</keyword>
<dbReference type="STRING" id="1109443.G4TTS4"/>
<evidence type="ECO:0000313" key="10">
    <source>
        <dbReference type="Proteomes" id="UP000007148"/>
    </source>
</evidence>
<dbReference type="InterPro" id="IPR055089">
    <property type="entry name" value="COP9_N"/>
</dbReference>
<dbReference type="Pfam" id="PF01399">
    <property type="entry name" value="PCI"/>
    <property type="match status" value="1"/>
</dbReference>
<dbReference type="InterPro" id="IPR000717">
    <property type="entry name" value="PCI_dom"/>
</dbReference>
<dbReference type="AlphaFoldDB" id="G4TTS4"/>
<proteinExistence type="inferred from homology"/>
<comment type="caution">
    <text evidence="9">The sequence shown here is derived from an EMBL/GenBank/DDBJ whole genome shotgun (WGS) entry which is preliminary data.</text>
</comment>
<dbReference type="eggNOG" id="KOG2582">
    <property type="taxonomic scope" value="Eukaryota"/>
</dbReference>
<evidence type="ECO:0000259" key="8">
    <source>
        <dbReference type="PROSITE" id="PS50250"/>
    </source>
</evidence>
<keyword evidence="6" id="KW-0736">Signalosome</keyword>
<evidence type="ECO:0000256" key="2">
    <source>
        <dbReference type="ARBA" id="ARBA00004496"/>
    </source>
</evidence>
<comment type="subcellular location">
    <subcellularLocation>
        <location evidence="2">Cytoplasm</location>
    </subcellularLocation>
    <subcellularLocation>
        <location evidence="1">Nucleus</location>
    </subcellularLocation>
</comment>
<dbReference type="HOGENOM" id="CLU_028825_2_1_1"/>
<dbReference type="PROSITE" id="PS50250">
    <property type="entry name" value="PCI"/>
    <property type="match status" value="1"/>
</dbReference>
<evidence type="ECO:0000256" key="7">
    <source>
        <dbReference type="ARBA" id="ARBA00023242"/>
    </source>
</evidence>
<dbReference type="Pfam" id="PF22788">
    <property type="entry name" value="COP9_hel_rpt"/>
    <property type="match status" value="1"/>
</dbReference>
<dbReference type="OMA" id="NHYHDLV"/>
<dbReference type="InterPro" id="IPR050756">
    <property type="entry name" value="CSN3"/>
</dbReference>
<comment type="similarity">
    <text evidence="3">Belongs to the CSN3 family.</text>
</comment>
<keyword evidence="5" id="KW-0963">Cytoplasm</keyword>
<evidence type="ECO:0000256" key="4">
    <source>
        <dbReference type="ARBA" id="ARBA00014878"/>
    </source>
</evidence>
<evidence type="ECO:0000256" key="1">
    <source>
        <dbReference type="ARBA" id="ARBA00004123"/>
    </source>
</evidence>
<gene>
    <name evidence="9" type="ORF">PIIN_08677</name>
</gene>
<dbReference type="Proteomes" id="UP000007148">
    <property type="component" value="Unassembled WGS sequence"/>
</dbReference>
<dbReference type="PANTHER" id="PTHR10758:SF1">
    <property type="entry name" value="COP9 SIGNALOSOME COMPLEX SUBUNIT 3"/>
    <property type="match status" value="1"/>
</dbReference>